<feature type="compositionally biased region" description="Acidic residues" evidence="1">
    <location>
        <begin position="233"/>
        <end position="247"/>
    </location>
</feature>
<dbReference type="EMBL" id="JARKIB010000049">
    <property type="protein sequence ID" value="KAJ7755574.1"/>
    <property type="molecule type" value="Genomic_DNA"/>
</dbReference>
<evidence type="ECO:0000313" key="3">
    <source>
        <dbReference type="Proteomes" id="UP001215598"/>
    </source>
</evidence>
<accession>A0AAD7ND12</accession>
<dbReference type="SUPFAM" id="SSF53098">
    <property type="entry name" value="Ribonuclease H-like"/>
    <property type="match status" value="1"/>
</dbReference>
<keyword evidence="3" id="KW-1185">Reference proteome</keyword>
<comment type="caution">
    <text evidence="2">The sequence shown here is derived from an EMBL/GenBank/DDBJ whole genome shotgun (WGS) entry which is preliminary data.</text>
</comment>
<evidence type="ECO:0000256" key="1">
    <source>
        <dbReference type="SAM" id="MobiDB-lite"/>
    </source>
</evidence>
<reference evidence="2" key="1">
    <citation type="submission" date="2023-03" db="EMBL/GenBank/DDBJ databases">
        <title>Massive genome expansion in bonnet fungi (Mycena s.s.) driven by repeated elements and novel gene families across ecological guilds.</title>
        <authorList>
            <consortium name="Lawrence Berkeley National Laboratory"/>
            <person name="Harder C.B."/>
            <person name="Miyauchi S."/>
            <person name="Viragh M."/>
            <person name="Kuo A."/>
            <person name="Thoen E."/>
            <person name="Andreopoulos B."/>
            <person name="Lu D."/>
            <person name="Skrede I."/>
            <person name="Drula E."/>
            <person name="Henrissat B."/>
            <person name="Morin E."/>
            <person name="Kohler A."/>
            <person name="Barry K."/>
            <person name="LaButti K."/>
            <person name="Morin E."/>
            <person name="Salamov A."/>
            <person name="Lipzen A."/>
            <person name="Mereny Z."/>
            <person name="Hegedus B."/>
            <person name="Baldrian P."/>
            <person name="Stursova M."/>
            <person name="Weitz H."/>
            <person name="Taylor A."/>
            <person name="Grigoriev I.V."/>
            <person name="Nagy L.G."/>
            <person name="Martin F."/>
            <person name="Kauserud H."/>
        </authorList>
    </citation>
    <scope>NUCLEOTIDE SEQUENCE</scope>
    <source>
        <strain evidence="2">CBHHK182m</strain>
    </source>
</reference>
<feature type="region of interest" description="Disordered" evidence="1">
    <location>
        <begin position="301"/>
        <end position="323"/>
    </location>
</feature>
<gene>
    <name evidence="2" type="ORF">B0H16DRAFT_1722293</name>
</gene>
<evidence type="ECO:0008006" key="4">
    <source>
        <dbReference type="Google" id="ProtNLM"/>
    </source>
</evidence>
<sequence>MRPTVWDVSATTIKPCHTTTQDFFVVAKGMMERIEKRWLALNQSIFVVAMILNPYECLERFGDMAGLNAFNLNTEVVALYRRIRSRPRPTPRPEGENERAEKAVSVAFMHYLGGTGDFLSWKEHKASFQELHPDEPSLMWAQMKTCKGVSELANFAMLLLDLVVNQASNERSFSDLKIKKTVLRNRLGTKKLEKMSKVGASIRTENLAAGIPRYADAVEGGDDEDDARPSKAEEEDTDNDLDSDTGDDTASPAAAATKAKAPPKLFPRSLKLLFGGVVKKPVGRPRRGQFTWEVLMMELLAAEESDEDPDDGALSGSGDEFEP</sequence>
<organism evidence="2 3">
    <name type="scientific">Mycena metata</name>
    <dbReference type="NCBI Taxonomy" id="1033252"/>
    <lineage>
        <taxon>Eukaryota</taxon>
        <taxon>Fungi</taxon>
        <taxon>Dikarya</taxon>
        <taxon>Basidiomycota</taxon>
        <taxon>Agaricomycotina</taxon>
        <taxon>Agaricomycetes</taxon>
        <taxon>Agaricomycetidae</taxon>
        <taxon>Agaricales</taxon>
        <taxon>Marasmiineae</taxon>
        <taxon>Mycenaceae</taxon>
        <taxon>Mycena</taxon>
    </lineage>
</organism>
<evidence type="ECO:0000313" key="2">
    <source>
        <dbReference type="EMBL" id="KAJ7755574.1"/>
    </source>
</evidence>
<proteinExistence type="predicted"/>
<dbReference type="InterPro" id="IPR012337">
    <property type="entry name" value="RNaseH-like_sf"/>
</dbReference>
<feature type="compositionally biased region" description="Low complexity" evidence="1">
    <location>
        <begin position="248"/>
        <end position="261"/>
    </location>
</feature>
<dbReference type="Proteomes" id="UP001215598">
    <property type="component" value="Unassembled WGS sequence"/>
</dbReference>
<name>A0AAD7ND12_9AGAR</name>
<feature type="compositionally biased region" description="Acidic residues" evidence="1">
    <location>
        <begin position="301"/>
        <end position="311"/>
    </location>
</feature>
<feature type="region of interest" description="Disordered" evidence="1">
    <location>
        <begin position="213"/>
        <end position="261"/>
    </location>
</feature>
<dbReference type="AlphaFoldDB" id="A0AAD7ND12"/>
<protein>
    <recommendedName>
        <fullName evidence="4">HAT C-terminal dimerisation domain-containing protein</fullName>
    </recommendedName>
</protein>